<organism evidence="9 10">
    <name type="scientific">Nocardia seriolae</name>
    <dbReference type="NCBI Taxonomy" id="37332"/>
    <lineage>
        <taxon>Bacteria</taxon>
        <taxon>Bacillati</taxon>
        <taxon>Actinomycetota</taxon>
        <taxon>Actinomycetes</taxon>
        <taxon>Mycobacteriales</taxon>
        <taxon>Nocardiaceae</taxon>
        <taxon>Nocardia</taxon>
    </lineage>
</organism>
<gene>
    <name evidence="9" type="ORF">NSK11_contig00014-0068</name>
</gene>
<evidence type="ECO:0000313" key="9">
    <source>
        <dbReference type="EMBL" id="GAP27138.1"/>
    </source>
</evidence>
<dbReference type="GO" id="GO:0005886">
    <property type="term" value="C:plasma membrane"/>
    <property type="evidence" value="ECO:0007669"/>
    <property type="project" value="UniProtKB-SubCell"/>
</dbReference>
<dbReference type="Proteomes" id="UP000037179">
    <property type="component" value="Unassembled WGS sequence"/>
</dbReference>
<dbReference type="PANTHER" id="PTHR30353">
    <property type="entry name" value="INNER MEMBRANE PROTEIN DEDA-RELATED"/>
    <property type="match status" value="1"/>
</dbReference>
<evidence type="ECO:0000256" key="7">
    <source>
        <dbReference type="RuleBase" id="RU367016"/>
    </source>
</evidence>
<comment type="similarity">
    <text evidence="2 7">Belongs to the DedA family.</text>
</comment>
<feature type="domain" description="VTT" evidence="8">
    <location>
        <begin position="45"/>
        <end position="173"/>
    </location>
</feature>
<dbReference type="GeneID" id="93371032"/>
<feature type="transmembrane region" description="Helical" evidence="7">
    <location>
        <begin position="66"/>
        <end position="89"/>
    </location>
</feature>
<dbReference type="RefSeq" id="WP_033086300.1">
    <property type="nucleotide sequence ID" value="NZ_BAAARX010000002.1"/>
</dbReference>
<evidence type="ECO:0000259" key="8">
    <source>
        <dbReference type="Pfam" id="PF09335"/>
    </source>
</evidence>
<evidence type="ECO:0000256" key="6">
    <source>
        <dbReference type="ARBA" id="ARBA00023136"/>
    </source>
</evidence>
<comment type="subcellular location">
    <subcellularLocation>
        <location evidence="1 7">Cell membrane</location>
        <topology evidence="1 7">Multi-pass membrane protein</topology>
    </subcellularLocation>
</comment>
<evidence type="ECO:0000313" key="10">
    <source>
        <dbReference type="Proteomes" id="UP000037179"/>
    </source>
</evidence>
<dbReference type="InterPro" id="IPR032816">
    <property type="entry name" value="VTT_dom"/>
</dbReference>
<comment type="caution">
    <text evidence="9">The sequence shown here is derived from an EMBL/GenBank/DDBJ whole genome shotgun (WGS) entry which is preliminary data.</text>
</comment>
<feature type="transmembrane region" description="Helical" evidence="7">
    <location>
        <begin position="155"/>
        <end position="176"/>
    </location>
</feature>
<sequence>MSTSPLTTLASGGFGPLETAGPVLVWTIVLTFVFLECALIIGLFLPGDSMLITAGVVMASQAGGEGHIWALSIGTMIAAIAGNQVGYVFGTRTGHHIVARKNGKYINTRNLTRVSEMLHNHGFLAVLVARWIPWVRTLCPLVAGAAGMDHRKYTIASTIGAVLWAPVILLASYYAGSFLEDMSWLMPAVIGTLVVGLILGTIVGVRQYRAEMARPAEDFDVDADETATVPIPVIRRHSA</sequence>
<dbReference type="InterPro" id="IPR032818">
    <property type="entry name" value="DedA-like"/>
</dbReference>
<accession>A0A0B8N8T2</accession>
<proteinExistence type="inferred from homology"/>
<keyword evidence="4 7" id="KW-0812">Transmembrane</keyword>
<name>A0A0B8N8T2_9NOCA</name>
<keyword evidence="6 7" id="KW-0472">Membrane</keyword>
<keyword evidence="10" id="KW-1185">Reference proteome</keyword>
<reference evidence="10" key="1">
    <citation type="submission" date="2015-07" db="EMBL/GenBank/DDBJ databases">
        <title>Nocardia seriolae U-1 whole genome shotgun sequence.</title>
        <authorList>
            <person name="Imajoh M."/>
            <person name="Fukumoto Y."/>
            <person name="Sukeda M."/>
            <person name="Yamane J."/>
            <person name="Yamasaki K."/>
            <person name="Shimizu M."/>
            <person name="Ohnishi K."/>
            <person name="Oshima S."/>
        </authorList>
    </citation>
    <scope>NUCLEOTIDE SEQUENCE [LARGE SCALE GENOMIC DNA]</scope>
    <source>
        <strain evidence="10">U-1</strain>
    </source>
</reference>
<protein>
    <submittedName>
        <fullName evidence="9">Membrane protein</fullName>
    </submittedName>
</protein>
<evidence type="ECO:0000256" key="2">
    <source>
        <dbReference type="ARBA" id="ARBA00010792"/>
    </source>
</evidence>
<feature type="transmembrane region" description="Helical" evidence="7">
    <location>
        <begin position="23"/>
        <end position="45"/>
    </location>
</feature>
<dbReference type="EMBL" id="BBYQ01000014">
    <property type="protein sequence ID" value="GAP27138.1"/>
    <property type="molecule type" value="Genomic_DNA"/>
</dbReference>
<dbReference type="AlphaFoldDB" id="A0A0B8N8T2"/>
<evidence type="ECO:0000256" key="4">
    <source>
        <dbReference type="ARBA" id="ARBA00022692"/>
    </source>
</evidence>
<dbReference type="PANTHER" id="PTHR30353:SF0">
    <property type="entry name" value="TRANSMEMBRANE PROTEIN"/>
    <property type="match status" value="1"/>
</dbReference>
<evidence type="ECO:0000256" key="5">
    <source>
        <dbReference type="ARBA" id="ARBA00022989"/>
    </source>
</evidence>
<keyword evidence="5 7" id="KW-1133">Transmembrane helix</keyword>
<keyword evidence="3 7" id="KW-1003">Cell membrane</keyword>
<evidence type="ECO:0000256" key="3">
    <source>
        <dbReference type="ARBA" id="ARBA00022475"/>
    </source>
</evidence>
<dbReference type="Pfam" id="PF09335">
    <property type="entry name" value="VTT_dom"/>
    <property type="match status" value="1"/>
</dbReference>
<reference evidence="9 10" key="2">
    <citation type="journal article" date="2016" name="Genome Announc.">
        <title>Draft Genome Sequence of Erythromycin- and Oxytetracycline-Sensitive Nocardia seriolae Strain U-1 (NBRC 110359).</title>
        <authorList>
            <person name="Imajoh M."/>
            <person name="Sukeda M."/>
            <person name="Shimizu M."/>
            <person name="Yamane J."/>
            <person name="Ohnishi K."/>
            <person name="Oshima S."/>
        </authorList>
    </citation>
    <scope>NUCLEOTIDE SEQUENCE [LARGE SCALE GENOMIC DNA]</scope>
    <source>
        <strain evidence="9 10">U-1</strain>
    </source>
</reference>
<feature type="transmembrane region" description="Helical" evidence="7">
    <location>
        <begin position="182"/>
        <end position="205"/>
    </location>
</feature>
<evidence type="ECO:0000256" key="1">
    <source>
        <dbReference type="ARBA" id="ARBA00004651"/>
    </source>
</evidence>